<comment type="caution">
    <text evidence="1">The sequence shown here is derived from an EMBL/GenBank/DDBJ whole genome shotgun (WGS) entry which is preliminary data.</text>
</comment>
<name>A0A848E7Y6_9PROT</name>
<dbReference type="InterPro" id="IPR019285">
    <property type="entry name" value="DUF2336"/>
</dbReference>
<accession>A0A848E7Y6</accession>
<dbReference type="InterPro" id="IPR011989">
    <property type="entry name" value="ARM-like"/>
</dbReference>
<proteinExistence type="predicted"/>
<dbReference type="EMBL" id="JABBKX010000001">
    <property type="protein sequence ID" value="NMJ40544.1"/>
    <property type="molecule type" value="Genomic_DNA"/>
</dbReference>
<dbReference type="Proteomes" id="UP000548582">
    <property type="component" value="Unassembled WGS sequence"/>
</dbReference>
<organism evidence="1 2">
    <name type="scientific">Neoroseomonas marina</name>
    <dbReference type="NCBI Taxonomy" id="1232220"/>
    <lineage>
        <taxon>Bacteria</taxon>
        <taxon>Pseudomonadati</taxon>
        <taxon>Pseudomonadota</taxon>
        <taxon>Alphaproteobacteria</taxon>
        <taxon>Acetobacterales</taxon>
        <taxon>Acetobacteraceae</taxon>
        <taxon>Neoroseomonas</taxon>
    </lineage>
</organism>
<evidence type="ECO:0000313" key="1">
    <source>
        <dbReference type="EMBL" id="NMJ40544.1"/>
    </source>
</evidence>
<reference evidence="1 2" key="1">
    <citation type="submission" date="2020-03" db="EMBL/GenBank/DDBJ databases">
        <authorList>
            <person name="Sun Q."/>
        </authorList>
    </citation>
    <scope>NUCLEOTIDE SEQUENCE [LARGE SCALE GENOMIC DNA]</scope>
    <source>
        <strain evidence="1 2">JC162</strain>
    </source>
</reference>
<dbReference type="AlphaFoldDB" id="A0A848E7Y6"/>
<sequence>MTSQSEVTRILGEGAAEARRSLAADAAAPPEALYYLMGDADAGVRAAVAANPATPAQSFAVLAADAEVTVRGALATRLAAIAPGLPPPQTDRLAHMAWTALGRLAADAVEEIAATIAEAVKDLPAAPRDLVLALAHDPRAAVAGPVLRLSPLLTEEDLLGLVAAPPVAATLTAIARRPAISEAVAEALVHTGDEIAIGALLGNGTAAIRESTIDALVVQAAERTAWQEPLVRRPALPPRAAMALAGFVAEELLAPLAARTDLPPEVQAHLRACVARRLAGEARPGENAADAAARAGTLQRAGALDDRILQRAAERGESAFIAAALAERARLPRQAIDRAVATRCAKSIAGMCRQGRIDAAAAEAVTGLLAPGMPGVTAVAPALVGDGELKWRIDALARAAAR</sequence>
<protein>
    <submittedName>
        <fullName evidence="1">DUF2336 domain-containing protein</fullName>
    </submittedName>
</protein>
<dbReference type="RefSeq" id="WP_170052761.1">
    <property type="nucleotide sequence ID" value="NZ_JABBKX010000001.1"/>
</dbReference>
<gene>
    <name evidence="1" type="ORF">GWK16_04790</name>
</gene>
<dbReference type="Gene3D" id="1.25.10.10">
    <property type="entry name" value="Leucine-rich Repeat Variant"/>
    <property type="match status" value="1"/>
</dbReference>
<evidence type="ECO:0000313" key="2">
    <source>
        <dbReference type="Proteomes" id="UP000548582"/>
    </source>
</evidence>
<keyword evidence="2" id="KW-1185">Reference proteome</keyword>
<dbReference type="Pfam" id="PF10098">
    <property type="entry name" value="DUF2336"/>
    <property type="match status" value="1"/>
</dbReference>